<dbReference type="AlphaFoldDB" id="A0A8J4C991"/>
<evidence type="ECO:0000313" key="2">
    <source>
        <dbReference type="EMBL" id="GIL77277.1"/>
    </source>
</evidence>
<keyword evidence="3" id="KW-1185">Reference proteome</keyword>
<comment type="caution">
    <text evidence="2">The sequence shown here is derived from an EMBL/GenBank/DDBJ whole genome shotgun (WGS) entry which is preliminary data.</text>
</comment>
<gene>
    <name evidence="2" type="ORF">Vretifemale_6756</name>
</gene>
<accession>A0A8J4C991</accession>
<proteinExistence type="predicted"/>
<reference evidence="2" key="1">
    <citation type="journal article" date="2021" name="Proc. Natl. Acad. Sci. U.S.A.">
        <title>Three genomes in the algal genus Volvox reveal the fate of a haploid sex-determining region after a transition to homothallism.</title>
        <authorList>
            <person name="Yamamoto K."/>
            <person name="Hamaji T."/>
            <person name="Kawai-Toyooka H."/>
            <person name="Matsuzaki R."/>
            <person name="Takahashi F."/>
            <person name="Nishimura Y."/>
            <person name="Kawachi M."/>
            <person name="Noguchi H."/>
            <person name="Minakuchi Y."/>
            <person name="Umen J.G."/>
            <person name="Toyoda A."/>
            <person name="Nozaki H."/>
        </authorList>
    </citation>
    <scope>NUCLEOTIDE SEQUENCE</scope>
    <source>
        <strain evidence="2">NIES-3786</strain>
    </source>
</reference>
<dbReference type="Proteomes" id="UP000747110">
    <property type="component" value="Unassembled WGS sequence"/>
</dbReference>
<evidence type="ECO:0000313" key="3">
    <source>
        <dbReference type="Proteomes" id="UP000747110"/>
    </source>
</evidence>
<protein>
    <submittedName>
        <fullName evidence="2">Uncharacterized protein</fullName>
    </submittedName>
</protein>
<evidence type="ECO:0000256" key="1">
    <source>
        <dbReference type="SAM" id="MobiDB-lite"/>
    </source>
</evidence>
<dbReference type="EMBL" id="BNCP01000010">
    <property type="protein sequence ID" value="GIL77277.1"/>
    <property type="molecule type" value="Genomic_DNA"/>
</dbReference>
<organism evidence="2 3">
    <name type="scientific">Volvox reticuliferus</name>
    <dbReference type="NCBI Taxonomy" id="1737510"/>
    <lineage>
        <taxon>Eukaryota</taxon>
        <taxon>Viridiplantae</taxon>
        <taxon>Chlorophyta</taxon>
        <taxon>core chlorophytes</taxon>
        <taxon>Chlorophyceae</taxon>
        <taxon>CS clade</taxon>
        <taxon>Chlamydomonadales</taxon>
        <taxon>Volvocaceae</taxon>
        <taxon>Volvox</taxon>
    </lineage>
</organism>
<name>A0A8J4C991_9CHLO</name>
<feature type="region of interest" description="Disordered" evidence="1">
    <location>
        <begin position="80"/>
        <end position="117"/>
    </location>
</feature>
<feature type="compositionally biased region" description="Basic and acidic residues" evidence="1">
    <location>
        <begin position="84"/>
        <end position="100"/>
    </location>
</feature>
<sequence length="117" mass="12932">MVGATLAELRKSDAWYNIGITVLPVQSLEWLDANVHLGRTTVHIKSSKTDYIFVPEAAWATCQRVYGAKLIDGWKLGISGGVHDQLDRRPVRGQDREHAVRPPARCSRPGSSRVPGD</sequence>